<evidence type="ECO:0000259" key="10">
    <source>
        <dbReference type="PROSITE" id="PS50893"/>
    </source>
</evidence>
<keyword evidence="4" id="KW-0547">Nucleotide-binding</keyword>
<evidence type="ECO:0000256" key="3">
    <source>
        <dbReference type="ARBA" id="ARBA00022692"/>
    </source>
</evidence>
<keyword evidence="3 9" id="KW-0812">Transmembrane</keyword>
<organism evidence="12 13">
    <name type="scientific">Acuticoccus mangrovi</name>
    <dbReference type="NCBI Taxonomy" id="2796142"/>
    <lineage>
        <taxon>Bacteria</taxon>
        <taxon>Pseudomonadati</taxon>
        <taxon>Pseudomonadota</taxon>
        <taxon>Alphaproteobacteria</taxon>
        <taxon>Hyphomicrobiales</taxon>
        <taxon>Amorphaceae</taxon>
        <taxon>Acuticoccus</taxon>
    </lineage>
</organism>
<accession>A0A934MHY8</accession>
<dbReference type="InterPro" id="IPR039421">
    <property type="entry name" value="Type_1_exporter"/>
</dbReference>
<dbReference type="InterPro" id="IPR011527">
    <property type="entry name" value="ABC1_TM_dom"/>
</dbReference>
<evidence type="ECO:0000259" key="11">
    <source>
        <dbReference type="PROSITE" id="PS50929"/>
    </source>
</evidence>
<dbReference type="Gene3D" id="1.20.1560.10">
    <property type="entry name" value="ABC transporter type 1, transmembrane domain"/>
    <property type="match status" value="1"/>
</dbReference>
<keyword evidence="5 12" id="KW-0067">ATP-binding</keyword>
<dbReference type="PANTHER" id="PTHR43394">
    <property type="entry name" value="ATP-DEPENDENT PERMEASE MDL1, MITOCHONDRIAL"/>
    <property type="match status" value="1"/>
</dbReference>
<dbReference type="GO" id="GO:0016887">
    <property type="term" value="F:ATP hydrolysis activity"/>
    <property type="evidence" value="ECO:0007669"/>
    <property type="project" value="InterPro"/>
</dbReference>
<feature type="transmembrane region" description="Helical" evidence="9">
    <location>
        <begin position="39"/>
        <end position="62"/>
    </location>
</feature>
<evidence type="ECO:0000256" key="2">
    <source>
        <dbReference type="ARBA" id="ARBA00005417"/>
    </source>
</evidence>
<gene>
    <name evidence="12" type="ORF">JCR33_12950</name>
</gene>
<dbReference type="FunFam" id="3.40.50.300:FF:000218">
    <property type="entry name" value="Multidrug ABC transporter ATP-binding protein"/>
    <property type="match status" value="1"/>
</dbReference>
<feature type="domain" description="ABC transporter" evidence="10">
    <location>
        <begin position="362"/>
        <end position="605"/>
    </location>
</feature>
<name>A0A934MHY8_9HYPH</name>
<dbReference type="InterPro" id="IPR036640">
    <property type="entry name" value="ABC1_TM_sf"/>
</dbReference>
<evidence type="ECO:0000256" key="7">
    <source>
        <dbReference type="ARBA" id="ARBA00023136"/>
    </source>
</evidence>
<comment type="subcellular location">
    <subcellularLocation>
        <location evidence="1">Cell membrane</location>
        <topology evidence="1">Multi-pass membrane protein</topology>
    </subcellularLocation>
</comment>
<dbReference type="PANTHER" id="PTHR43394:SF1">
    <property type="entry name" value="ATP-BINDING CASSETTE SUB-FAMILY B MEMBER 10, MITOCHONDRIAL"/>
    <property type="match status" value="1"/>
</dbReference>
<dbReference type="Pfam" id="PF00005">
    <property type="entry name" value="ABC_tran"/>
    <property type="match status" value="1"/>
</dbReference>
<dbReference type="RefSeq" id="WP_198882510.1">
    <property type="nucleotide sequence ID" value="NZ_JAEKJA010000010.1"/>
</dbReference>
<dbReference type="Gene3D" id="3.40.50.300">
    <property type="entry name" value="P-loop containing nucleotide triphosphate hydrolases"/>
    <property type="match status" value="1"/>
</dbReference>
<dbReference type="Pfam" id="PF00664">
    <property type="entry name" value="ABC_membrane"/>
    <property type="match status" value="1"/>
</dbReference>
<keyword evidence="13" id="KW-1185">Reference proteome</keyword>
<dbReference type="PROSITE" id="PS50893">
    <property type="entry name" value="ABC_TRANSPORTER_2"/>
    <property type="match status" value="1"/>
</dbReference>
<evidence type="ECO:0000313" key="13">
    <source>
        <dbReference type="Proteomes" id="UP000609531"/>
    </source>
</evidence>
<evidence type="ECO:0000256" key="9">
    <source>
        <dbReference type="SAM" id="Phobius"/>
    </source>
</evidence>
<feature type="transmembrane region" description="Helical" evidence="9">
    <location>
        <begin position="82"/>
        <end position="101"/>
    </location>
</feature>
<dbReference type="GO" id="GO:0015421">
    <property type="term" value="F:ABC-type oligopeptide transporter activity"/>
    <property type="evidence" value="ECO:0007669"/>
    <property type="project" value="TreeGrafter"/>
</dbReference>
<comment type="caution">
    <text evidence="12">The sequence shown here is derived from an EMBL/GenBank/DDBJ whole genome shotgun (WGS) entry which is preliminary data.</text>
</comment>
<dbReference type="SMART" id="SM00382">
    <property type="entry name" value="AAA"/>
    <property type="match status" value="1"/>
</dbReference>
<reference evidence="12" key="1">
    <citation type="submission" date="2020-12" db="EMBL/GenBank/DDBJ databases">
        <title>Bacterial taxonomy.</title>
        <authorList>
            <person name="Pan X."/>
        </authorList>
    </citation>
    <scope>NUCLEOTIDE SEQUENCE</scope>
    <source>
        <strain evidence="12">B2012</strain>
    </source>
</reference>
<evidence type="ECO:0000256" key="8">
    <source>
        <dbReference type="ARBA" id="ARBA00024725"/>
    </source>
</evidence>
<dbReference type="PROSITE" id="PS00211">
    <property type="entry name" value="ABC_TRANSPORTER_1"/>
    <property type="match status" value="1"/>
</dbReference>
<evidence type="ECO:0000256" key="4">
    <source>
        <dbReference type="ARBA" id="ARBA00022741"/>
    </source>
</evidence>
<evidence type="ECO:0000256" key="1">
    <source>
        <dbReference type="ARBA" id="ARBA00004651"/>
    </source>
</evidence>
<dbReference type="SUPFAM" id="SSF52540">
    <property type="entry name" value="P-loop containing nucleoside triphosphate hydrolases"/>
    <property type="match status" value="1"/>
</dbReference>
<dbReference type="GO" id="GO:0005524">
    <property type="term" value="F:ATP binding"/>
    <property type="evidence" value="ECO:0007669"/>
    <property type="project" value="UniProtKB-KW"/>
</dbReference>
<dbReference type="AlphaFoldDB" id="A0A934MHY8"/>
<evidence type="ECO:0000313" key="12">
    <source>
        <dbReference type="EMBL" id="MBJ3776606.1"/>
    </source>
</evidence>
<keyword evidence="6 9" id="KW-1133">Transmembrane helix</keyword>
<dbReference type="PROSITE" id="PS50929">
    <property type="entry name" value="ABC_TM1F"/>
    <property type="match status" value="1"/>
</dbReference>
<dbReference type="InterPro" id="IPR017871">
    <property type="entry name" value="ABC_transporter-like_CS"/>
</dbReference>
<comment type="similarity">
    <text evidence="2">Belongs to the ABC transporter superfamily.</text>
</comment>
<comment type="function">
    <text evidence="8">Part of an ABC transporter complex. Transmembrane domains (TMD) form a pore in the inner membrane and the ATP-binding domain (NBD) is responsible for energy generation.</text>
</comment>
<dbReference type="InterPro" id="IPR027417">
    <property type="entry name" value="P-loop_NTPase"/>
</dbReference>
<dbReference type="GO" id="GO:0005886">
    <property type="term" value="C:plasma membrane"/>
    <property type="evidence" value="ECO:0007669"/>
    <property type="project" value="UniProtKB-SubCell"/>
</dbReference>
<feature type="transmembrane region" description="Helical" evidence="9">
    <location>
        <begin position="271"/>
        <end position="295"/>
    </location>
</feature>
<sequence>MFRRFEKIIDPFASARLDQPPTGLLAFYAHYVGQARRPIAIALVATGLLAVINAMTFVFVGVVVDRIGAAETPATFFADNALLIATIAVLLLVVDPLLAFVEIGILNQALVPNFTNLIRWQTHRYVLRQSVGYFQSDFAGRIANKVMQTALAVRRSVRELIEAIWQALIFVGTTLVVLADSDLRLTVPLLVWLAGYLTLLVLFVPRIKESSARTSESYSSLMGRVVDSYSNILTVKLFGHAAREDTFARDGIERQQHETWPLMRAISQLDLLIGVWNMLMVLGLGWLAISLWSVGEVTVGTVATSLTLALRINQMSFWIMFITTSIAENIGIVRDGIDTIAVPREVVDAPRALALAVPRGAISFERVSFHYGRAKDEGGAVIDDLSLAIAPGERVGLVGRSGAGKSTLVQLLLRLHDVESGRILIDGTDIATVRQESLRERIGLVTQDTSLLHRSVLDNIRYGRPEATLAEVAAAAERAQAHSFIEGLVDGRGRRGYEAHVGERGVKLSGGQRQRIAIARVLLKDAPILVLDEATSALDSEVEAAIQEQLFNLMAGKTVIAIAHRLSTIAAMDRLVIMENGRIVEEGNHQSLLASGGLYARLWSQQSSGFVAA</sequence>
<dbReference type="EMBL" id="JAEKJA010000010">
    <property type="protein sequence ID" value="MBJ3776606.1"/>
    <property type="molecule type" value="Genomic_DNA"/>
</dbReference>
<feature type="transmembrane region" description="Helical" evidence="9">
    <location>
        <begin position="160"/>
        <end position="179"/>
    </location>
</feature>
<dbReference type="Proteomes" id="UP000609531">
    <property type="component" value="Unassembled WGS sequence"/>
</dbReference>
<evidence type="ECO:0000256" key="5">
    <source>
        <dbReference type="ARBA" id="ARBA00022840"/>
    </source>
</evidence>
<dbReference type="InterPro" id="IPR003439">
    <property type="entry name" value="ABC_transporter-like_ATP-bd"/>
</dbReference>
<proteinExistence type="inferred from homology"/>
<protein>
    <submittedName>
        <fullName evidence="12">ABC transporter ATP-binding protein</fullName>
    </submittedName>
</protein>
<dbReference type="InterPro" id="IPR003593">
    <property type="entry name" value="AAA+_ATPase"/>
</dbReference>
<dbReference type="SUPFAM" id="SSF90123">
    <property type="entry name" value="ABC transporter transmembrane region"/>
    <property type="match status" value="1"/>
</dbReference>
<evidence type="ECO:0000256" key="6">
    <source>
        <dbReference type="ARBA" id="ARBA00022989"/>
    </source>
</evidence>
<feature type="domain" description="ABC transmembrane type-1" evidence="11">
    <location>
        <begin position="40"/>
        <end position="328"/>
    </location>
</feature>
<keyword evidence="7 9" id="KW-0472">Membrane</keyword>
<feature type="transmembrane region" description="Helical" evidence="9">
    <location>
        <begin position="185"/>
        <end position="204"/>
    </location>
</feature>